<dbReference type="InterPro" id="IPR020846">
    <property type="entry name" value="MFS_dom"/>
</dbReference>
<dbReference type="Proteomes" id="UP001182556">
    <property type="component" value="Unassembled WGS sequence"/>
</dbReference>
<feature type="transmembrane region" description="Helical" evidence="5">
    <location>
        <begin position="328"/>
        <end position="346"/>
    </location>
</feature>
<feature type="transmembrane region" description="Helical" evidence="5">
    <location>
        <begin position="490"/>
        <end position="514"/>
    </location>
</feature>
<feature type="transmembrane region" description="Helical" evidence="5">
    <location>
        <begin position="353"/>
        <end position="372"/>
    </location>
</feature>
<dbReference type="PANTHER" id="PTHR23501">
    <property type="entry name" value="MAJOR FACILITATOR SUPERFAMILY"/>
    <property type="match status" value="1"/>
</dbReference>
<name>A0AAD9FPC4_PAPLA</name>
<feature type="transmembrane region" description="Helical" evidence="5">
    <location>
        <begin position="117"/>
        <end position="142"/>
    </location>
</feature>
<dbReference type="SUPFAM" id="SSF103473">
    <property type="entry name" value="MFS general substrate transporter"/>
    <property type="match status" value="1"/>
</dbReference>
<comment type="caution">
    <text evidence="7">The sequence shown here is derived from an EMBL/GenBank/DDBJ whole genome shotgun (WGS) entry which is preliminary data.</text>
</comment>
<evidence type="ECO:0000256" key="2">
    <source>
        <dbReference type="ARBA" id="ARBA00022692"/>
    </source>
</evidence>
<feature type="transmembrane region" description="Helical" evidence="5">
    <location>
        <begin position="422"/>
        <end position="442"/>
    </location>
</feature>
<dbReference type="Gene3D" id="1.20.1720.10">
    <property type="entry name" value="Multidrug resistance protein D"/>
    <property type="match status" value="2"/>
</dbReference>
<evidence type="ECO:0000256" key="3">
    <source>
        <dbReference type="ARBA" id="ARBA00022989"/>
    </source>
</evidence>
<sequence>MSERSPLIPKAPRDEPGFMTALDMVLILPVLLSNVFVAAFESTVAASTQSAIGTEFRATDNIAWLATSYLIVFVAIQPLYGRASELFGRTKVYLFSLTFFGTGCLGCGLSRNLGEMIATRAICGLGGGGLISISQICIWDLLPERHRPLYQAVNNLFYGLGGAIGASLGGLFVDTIGWRWGYLTPVPLSVISILVFLLRVRPKLALVHRGRTALRLEDIDYVGSALIFTAITLLIVVINLGGDEIPWNSYWIPVLIVGFTAATVAFVRHEKTFPKPVLLLDLVRSRGMVSHIGLNLFGSIAVVATLYSIPVYFQTVRLATASTASRRLLYPTLAAPVGSLLTGFFLHRHRQKVQWTLVTGASFMFLGGLSMLGMTFGSSSQSEWYYGTCLVGVHLGMGLLFISSLIHVLAEAGPNHALATSLIFLLRSVGSVIGIAGSQAVLQNTLLQQLHMRLTGPHAVTTIRRIRESVAYLHQLDPETQATVIACYTVAFRATFVFISLAGGLTLLSTLLGLQRAQPPKEDEEVI</sequence>
<keyword evidence="8" id="KW-1185">Reference proteome</keyword>
<dbReference type="InterPro" id="IPR036259">
    <property type="entry name" value="MFS_trans_sf"/>
</dbReference>
<dbReference type="GO" id="GO:0000329">
    <property type="term" value="C:fungal-type vacuole membrane"/>
    <property type="evidence" value="ECO:0007669"/>
    <property type="project" value="TreeGrafter"/>
</dbReference>
<evidence type="ECO:0000259" key="6">
    <source>
        <dbReference type="PROSITE" id="PS50850"/>
    </source>
</evidence>
<keyword evidence="2 5" id="KW-0812">Transmembrane</keyword>
<dbReference type="GO" id="GO:0015174">
    <property type="term" value="F:basic amino acid transmembrane transporter activity"/>
    <property type="evidence" value="ECO:0007669"/>
    <property type="project" value="TreeGrafter"/>
</dbReference>
<feature type="transmembrane region" description="Helical" evidence="5">
    <location>
        <begin position="92"/>
        <end position="111"/>
    </location>
</feature>
<feature type="transmembrane region" description="Helical" evidence="5">
    <location>
        <begin position="384"/>
        <end position="410"/>
    </location>
</feature>
<dbReference type="AlphaFoldDB" id="A0AAD9FPC4"/>
<dbReference type="InterPro" id="IPR011701">
    <property type="entry name" value="MFS"/>
</dbReference>
<dbReference type="Pfam" id="PF07690">
    <property type="entry name" value="MFS_1"/>
    <property type="match status" value="1"/>
</dbReference>
<evidence type="ECO:0000256" key="1">
    <source>
        <dbReference type="ARBA" id="ARBA00004141"/>
    </source>
</evidence>
<reference evidence="7" key="1">
    <citation type="submission" date="2023-02" db="EMBL/GenBank/DDBJ databases">
        <title>Identification and recombinant expression of a fungal hydrolase from Papiliotrema laurentii that hydrolyzes apple cutin and clears colloidal polyester polyurethane.</title>
        <authorList>
            <consortium name="DOE Joint Genome Institute"/>
            <person name="Roman V.A."/>
            <person name="Bojanowski C."/>
            <person name="Crable B.R."/>
            <person name="Wagner D.N."/>
            <person name="Hung C.S."/>
            <person name="Nadeau L.J."/>
            <person name="Schratz L."/>
            <person name="Haridas S."/>
            <person name="Pangilinan J."/>
            <person name="Lipzen A."/>
            <person name="Na H."/>
            <person name="Yan M."/>
            <person name="Ng V."/>
            <person name="Grigoriev I.V."/>
            <person name="Spatafora J.W."/>
            <person name="Barlow D."/>
            <person name="Biffinger J."/>
            <person name="Kelley-Loughnane N."/>
            <person name="Varaljay V.A."/>
            <person name="Crookes-Goodson W.J."/>
        </authorList>
    </citation>
    <scope>NUCLEOTIDE SEQUENCE</scope>
    <source>
        <strain evidence="7">5307AH</strain>
    </source>
</reference>
<feature type="domain" description="Major facilitator superfamily (MFS) profile" evidence="6">
    <location>
        <begin position="27"/>
        <end position="518"/>
    </location>
</feature>
<dbReference type="PANTHER" id="PTHR23501:SF67">
    <property type="entry name" value="MFS MULTIDRUG EFFLUX TRANSPORTER (EUROFUNG)"/>
    <property type="match status" value="1"/>
</dbReference>
<dbReference type="EMBL" id="JAODAN010000006">
    <property type="protein sequence ID" value="KAK1923381.1"/>
    <property type="molecule type" value="Genomic_DNA"/>
</dbReference>
<feature type="transmembrane region" description="Helical" evidence="5">
    <location>
        <begin position="62"/>
        <end position="80"/>
    </location>
</feature>
<gene>
    <name evidence="7" type="ORF">DB88DRAFT_540619</name>
</gene>
<keyword evidence="3 5" id="KW-1133">Transmembrane helix</keyword>
<feature type="transmembrane region" description="Helical" evidence="5">
    <location>
        <begin position="179"/>
        <end position="198"/>
    </location>
</feature>
<protein>
    <submittedName>
        <fullName evidence="7">Major facilitator superfamily domain-containing protein</fullName>
    </submittedName>
</protein>
<evidence type="ECO:0000256" key="5">
    <source>
        <dbReference type="SAM" id="Phobius"/>
    </source>
</evidence>
<feature type="transmembrane region" description="Helical" evidence="5">
    <location>
        <begin position="288"/>
        <end position="308"/>
    </location>
</feature>
<organism evidence="7 8">
    <name type="scientific">Papiliotrema laurentii</name>
    <name type="common">Cryptococcus laurentii</name>
    <dbReference type="NCBI Taxonomy" id="5418"/>
    <lineage>
        <taxon>Eukaryota</taxon>
        <taxon>Fungi</taxon>
        <taxon>Dikarya</taxon>
        <taxon>Basidiomycota</taxon>
        <taxon>Agaricomycotina</taxon>
        <taxon>Tremellomycetes</taxon>
        <taxon>Tremellales</taxon>
        <taxon>Rhynchogastremaceae</taxon>
        <taxon>Papiliotrema</taxon>
    </lineage>
</organism>
<keyword evidence="4 5" id="KW-0472">Membrane</keyword>
<comment type="subcellular location">
    <subcellularLocation>
        <location evidence="1">Membrane</location>
        <topology evidence="1">Multi-pass membrane protein</topology>
    </subcellularLocation>
</comment>
<evidence type="ECO:0000313" key="7">
    <source>
        <dbReference type="EMBL" id="KAK1923381.1"/>
    </source>
</evidence>
<evidence type="ECO:0000256" key="4">
    <source>
        <dbReference type="ARBA" id="ARBA00023136"/>
    </source>
</evidence>
<accession>A0AAD9FPC4</accession>
<feature type="transmembrane region" description="Helical" evidence="5">
    <location>
        <begin position="219"/>
        <end position="238"/>
    </location>
</feature>
<proteinExistence type="predicted"/>
<feature type="transmembrane region" description="Helical" evidence="5">
    <location>
        <begin position="250"/>
        <end position="267"/>
    </location>
</feature>
<feature type="transmembrane region" description="Helical" evidence="5">
    <location>
        <begin position="21"/>
        <end position="42"/>
    </location>
</feature>
<evidence type="ECO:0000313" key="8">
    <source>
        <dbReference type="Proteomes" id="UP001182556"/>
    </source>
</evidence>
<dbReference type="PROSITE" id="PS50850">
    <property type="entry name" value="MFS"/>
    <property type="match status" value="1"/>
</dbReference>